<comment type="caution">
    <text evidence="2">The sequence shown here is derived from an EMBL/GenBank/DDBJ whole genome shotgun (WGS) entry which is preliminary data.</text>
</comment>
<gene>
    <name evidence="2" type="ORF">A6X21_15840</name>
</gene>
<dbReference type="Gene3D" id="3.40.1580.10">
    <property type="entry name" value="SMI1/KNR4-like"/>
    <property type="match status" value="1"/>
</dbReference>
<accession>A0A1C3ETU3</accession>
<name>A0A1C3ETU3_9PLAN</name>
<dbReference type="Proteomes" id="UP000094828">
    <property type="component" value="Unassembled WGS sequence"/>
</dbReference>
<dbReference type="RefSeq" id="WP_068845400.1">
    <property type="nucleotide sequence ID" value="NZ_LYDR01000010.1"/>
</dbReference>
<dbReference type="SUPFAM" id="SSF160631">
    <property type="entry name" value="SMI1/KNR4-like"/>
    <property type="match status" value="1"/>
</dbReference>
<feature type="domain" description="Knr4/Smi1-like" evidence="1">
    <location>
        <begin position="16"/>
        <end position="148"/>
    </location>
</feature>
<dbReference type="EMBL" id="LYDR01000010">
    <property type="protein sequence ID" value="ODA36605.1"/>
    <property type="molecule type" value="Genomic_DNA"/>
</dbReference>
<dbReference type="AlphaFoldDB" id="A0A1C3ETU3"/>
<dbReference type="InterPro" id="IPR018958">
    <property type="entry name" value="Knr4/Smi1-like_dom"/>
</dbReference>
<dbReference type="STRING" id="1841610.A6X21_15840"/>
<dbReference type="OrthoDB" id="5572373at2"/>
<reference evidence="2 3" key="1">
    <citation type="submission" date="2016-05" db="EMBL/GenBank/DDBJ databases">
        <title>Genomic and physiological characterization of Planctopirus sp. isolated from fresh water lake.</title>
        <authorList>
            <person name="Subhash Y."/>
            <person name="Ramana C."/>
        </authorList>
    </citation>
    <scope>NUCLEOTIDE SEQUENCE [LARGE SCALE GENOMIC DNA]</scope>
    <source>
        <strain evidence="2 3">JC280</strain>
    </source>
</reference>
<dbReference type="SMART" id="SM00860">
    <property type="entry name" value="SMI1_KNR4"/>
    <property type="match status" value="1"/>
</dbReference>
<keyword evidence="3" id="KW-1185">Reference proteome</keyword>
<evidence type="ECO:0000259" key="1">
    <source>
        <dbReference type="SMART" id="SM00860"/>
    </source>
</evidence>
<dbReference type="Pfam" id="PF14568">
    <property type="entry name" value="SUKH_6"/>
    <property type="match status" value="1"/>
</dbReference>
<organism evidence="2 3">
    <name type="scientific">Planctopirus hydrillae</name>
    <dbReference type="NCBI Taxonomy" id="1841610"/>
    <lineage>
        <taxon>Bacteria</taxon>
        <taxon>Pseudomonadati</taxon>
        <taxon>Planctomycetota</taxon>
        <taxon>Planctomycetia</taxon>
        <taxon>Planctomycetales</taxon>
        <taxon>Planctomycetaceae</taxon>
        <taxon>Planctopirus</taxon>
    </lineage>
</organism>
<proteinExistence type="predicted"/>
<protein>
    <recommendedName>
        <fullName evidence="1">Knr4/Smi1-like domain-containing protein</fullName>
    </recommendedName>
</protein>
<evidence type="ECO:0000313" key="2">
    <source>
        <dbReference type="EMBL" id="ODA36605.1"/>
    </source>
</evidence>
<sequence length="273" mass="30903">MNLNKLFKHLAPPDEPCEPCGKRYAEKKLGLRLPKEYLDYLRRYGSGQIIDEGVLEIFVYNPCSPQYDFELAQHTAILETALREKSQSDLKLSAFPATPGMLAIASDDNGNEVYFLTDGQPDQWPIIVRTPEGVIFTYRTTFVEFLESLILGKLDESPWNTSFFKDITKVYFKPKIDNTKELKEEPKSIFTIYIENGCRANFWVRHFADQKAVTIRINSINGSESGELPGLPPDYNGSLVDGDLYVGSVLEEAHTGLDHAYQDAFIHIPSVNP</sequence>
<evidence type="ECO:0000313" key="3">
    <source>
        <dbReference type="Proteomes" id="UP000094828"/>
    </source>
</evidence>
<dbReference type="InterPro" id="IPR037883">
    <property type="entry name" value="Knr4/Smi1-like_sf"/>
</dbReference>